<evidence type="ECO:0000313" key="1">
    <source>
        <dbReference type="EMBL" id="JAH94192.1"/>
    </source>
</evidence>
<organism evidence="1">
    <name type="scientific">Anguilla anguilla</name>
    <name type="common">European freshwater eel</name>
    <name type="synonym">Muraena anguilla</name>
    <dbReference type="NCBI Taxonomy" id="7936"/>
    <lineage>
        <taxon>Eukaryota</taxon>
        <taxon>Metazoa</taxon>
        <taxon>Chordata</taxon>
        <taxon>Craniata</taxon>
        <taxon>Vertebrata</taxon>
        <taxon>Euteleostomi</taxon>
        <taxon>Actinopterygii</taxon>
        <taxon>Neopterygii</taxon>
        <taxon>Teleostei</taxon>
        <taxon>Anguilliformes</taxon>
        <taxon>Anguillidae</taxon>
        <taxon>Anguilla</taxon>
    </lineage>
</organism>
<accession>A0A0E9WUU3</accession>
<dbReference type="EMBL" id="GBXM01014385">
    <property type="protein sequence ID" value="JAH94192.1"/>
    <property type="molecule type" value="Transcribed_RNA"/>
</dbReference>
<reference evidence="1" key="1">
    <citation type="submission" date="2014-11" db="EMBL/GenBank/DDBJ databases">
        <authorList>
            <person name="Amaro Gonzalez C."/>
        </authorList>
    </citation>
    <scope>NUCLEOTIDE SEQUENCE</scope>
</reference>
<reference evidence="1" key="2">
    <citation type="journal article" date="2015" name="Fish Shellfish Immunol.">
        <title>Early steps in the European eel (Anguilla anguilla)-Vibrio vulnificus interaction in the gills: Role of the RtxA13 toxin.</title>
        <authorList>
            <person name="Callol A."/>
            <person name="Pajuelo D."/>
            <person name="Ebbesson L."/>
            <person name="Teles M."/>
            <person name="MacKenzie S."/>
            <person name="Amaro C."/>
        </authorList>
    </citation>
    <scope>NUCLEOTIDE SEQUENCE</scope>
</reference>
<proteinExistence type="predicted"/>
<name>A0A0E9WUU3_ANGAN</name>
<sequence length="46" mass="5095">MVLPENSEGSIISRGHRLFFFLAVHGQASMNMCKNLGWSPLSFGNI</sequence>
<protein>
    <submittedName>
        <fullName evidence="1">Uncharacterized protein</fullName>
    </submittedName>
</protein>
<dbReference type="AlphaFoldDB" id="A0A0E9WUU3"/>